<feature type="domain" description="PKD/Chitinase" evidence="1">
    <location>
        <begin position="579"/>
        <end position="648"/>
    </location>
</feature>
<keyword evidence="3" id="KW-1185">Reference proteome</keyword>
<feature type="domain" description="PKD/Chitinase" evidence="1">
    <location>
        <begin position="933"/>
        <end position="1002"/>
    </location>
</feature>
<evidence type="ECO:0000259" key="1">
    <source>
        <dbReference type="SMART" id="SM00089"/>
    </source>
</evidence>
<dbReference type="InterPro" id="IPR026444">
    <property type="entry name" value="Secre_tail"/>
</dbReference>
<comment type="caution">
    <text evidence="2">The sequence shown here is derived from an EMBL/GenBank/DDBJ whole genome shotgun (WGS) entry which is preliminary data.</text>
</comment>
<sequence length="1155" mass="120639">MKKLILLIACMPLFTYGQTCVPEDIYAVEDANAVCYEIADNVRYFYTNNYPDHTDSYNSPFDLLTSDTEYAMCAYPEEASEFTPLYEETETTKGCTFTYTFGVGVNGVKYDPSSAEYFENTSTGENNIDWHVEARYIFSANFGNNGGHLNPFGEYHYHDVPADYFADDLSINGSAHSPIVGYSADGFPMYYKYIYSDPEDNTSAIMEAASGFTLKTGTRPGDGVSAPDGDYTGLYYEDYEYFSANTVLDECNGRYGVTPEYPYGTYYYVLTDSYPYIPRCFKGTSVDNTFRVGPGPSCPESSAATDCAVAVAGCMDPFSTNYNANANVDDGSCTYSSTCETSISVASQDNASCFGESDGSVTVSVTGFGDSPTYEWTGGGTSETKTGLAAGTYTVTVSGDDCTDELEITITEPTEITYSVSATDATCGGGTDGTLTFTASGGAGTDYLFSIDNGSTFQGSGLFENLAADSYSILIQETSSGCEITASGTVGESGAPDAPATSGDASYCFGDTPSAMTATGGNGTLTWYADANLSSPLTTGASYTPSDAVGTTIYYVTETLDNCESAASSISITVNPLPEVQATADNTAICVGESVTLSGTGAATYVWDQGVLDGESFTPEATTTYTVTGTSAEGCSSSDQITITVMELPEVTASASATTICAGESVTLSGSGALTYVWDQGVGNGVAFTPAQTTTYTVIGTDSGGCSASAEITITVQSASVEASASSESICLGESVTLSGSGALSYSWSDEITDGVPFSPTETKNYTLTGTGENGCTATDEITVVVNTPPTTVANASSTTVCSGEEIILTGTGASTYAWDQNVINGEAFTIESTTTFTVTGTDANGCSSTDEITITVNEAPQISATASSMEICAGEEVTLNGSGGATYEWDNGITDGVPFAPTQTTTYTVAGTDDNGCTGTTQITITVSQPPAVLANASATTLCKGESLTLTGSGAASYTWSDEVEDGVPFTPEASGVYAVTGTDNNGCSASAEVTITVIDLPAEISLDNSTLSASTLTGLTYQWVNCADNSIIDGAVSREFVPDRSGSYAVTTSMDGCSVTSSCIEVSVTVLQSKPSQESIEIYPNPVTERLFISNPTNEIQLVEVINLSGELMVRKTDIHQTLTLDVSTWKTGIYLIHMISGEGESWTRVVRD</sequence>
<dbReference type="InterPro" id="IPR035986">
    <property type="entry name" value="PKD_dom_sf"/>
</dbReference>
<dbReference type="Pfam" id="PF14240">
    <property type="entry name" value="YHYH"/>
    <property type="match status" value="1"/>
</dbReference>
<reference evidence="2 3" key="1">
    <citation type="journal article" date="2013" name="Int. J. Syst. Evol. Microbiol.">
        <title>Marinoscillum luteum sp. nov., isolated from marine sediment.</title>
        <authorList>
            <person name="Cha I.T."/>
            <person name="Park S.J."/>
            <person name="Kim S.J."/>
            <person name="Kim J.G."/>
            <person name="Jung M.Y."/>
            <person name="Shin K.S."/>
            <person name="Kwon K.K."/>
            <person name="Yang S.H."/>
            <person name="Seo Y.S."/>
            <person name="Rhee S.K."/>
        </authorList>
    </citation>
    <scope>NUCLEOTIDE SEQUENCE [LARGE SCALE GENOMIC DNA]</scope>
    <source>
        <strain evidence="2 3">KCTC 23939</strain>
    </source>
</reference>
<organism evidence="2 3">
    <name type="scientific">Marinoscillum luteum</name>
    <dbReference type="NCBI Taxonomy" id="861051"/>
    <lineage>
        <taxon>Bacteria</taxon>
        <taxon>Pseudomonadati</taxon>
        <taxon>Bacteroidota</taxon>
        <taxon>Cytophagia</taxon>
        <taxon>Cytophagales</taxon>
        <taxon>Reichenbachiellaceae</taxon>
        <taxon>Marinoscillum</taxon>
    </lineage>
</organism>
<feature type="domain" description="PKD/Chitinase" evidence="1">
    <location>
        <begin position="791"/>
        <end position="860"/>
    </location>
</feature>
<dbReference type="Pfam" id="PF13573">
    <property type="entry name" value="SprB"/>
    <property type="match status" value="2"/>
</dbReference>
<dbReference type="SUPFAM" id="SSF49299">
    <property type="entry name" value="PKD domain"/>
    <property type="match status" value="3"/>
</dbReference>
<dbReference type="InterPro" id="IPR022409">
    <property type="entry name" value="PKD/Chitinase_dom"/>
</dbReference>
<dbReference type="InterPro" id="IPR025667">
    <property type="entry name" value="SprB_repeat"/>
</dbReference>
<dbReference type="InterPro" id="IPR013783">
    <property type="entry name" value="Ig-like_fold"/>
</dbReference>
<dbReference type="EMBL" id="JBIPKE010000020">
    <property type="protein sequence ID" value="MFH6985930.1"/>
    <property type="molecule type" value="Genomic_DNA"/>
</dbReference>
<dbReference type="Pfam" id="PF19081">
    <property type="entry name" value="Ig_7"/>
    <property type="match status" value="1"/>
</dbReference>
<dbReference type="Proteomes" id="UP001610063">
    <property type="component" value="Unassembled WGS sequence"/>
</dbReference>
<dbReference type="NCBIfam" id="TIGR04183">
    <property type="entry name" value="Por_Secre_tail"/>
    <property type="match status" value="1"/>
</dbReference>
<evidence type="ECO:0000313" key="3">
    <source>
        <dbReference type="Proteomes" id="UP001610063"/>
    </source>
</evidence>
<feature type="domain" description="PKD/Chitinase" evidence="1">
    <location>
        <begin position="862"/>
        <end position="931"/>
    </location>
</feature>
<gene>
    <name evidence="2" type="ORF">ACHKAR_20920</name>
</gene>
<dbReference type="Pfam" id="PF18962">
    <property type="entry name" value="Por_Secre_tail"/>
    <property type="match status" value="1"/>
</dbReference>
<evidence type="ECO:0000313" key="2">
    <source>
        <dbReference type="EMBL" id="MFH6985930.1"/>
    </source>
</evidence>
<dbReference type="InterPro" id="IPR025924">
    <property type="entry name" value="YHYH_dom"/>
</dbReference>
<protein>
    <submittedName>
        <fullName evidence="2">YHYH protein</fullName>
    </submittedName>
</protein>
<name>A0ABW7NE82_9BACT</name>
<feature type="domain" description="PKD/Chitinase" evidence="1">
    <location>
        <begin position="720"/>
        <end position="789"/>
    </location>
</feature>
<accession>A0ABW7NE82</accession>
<dbReference type="RefSeq" id="WP_395419387.1">
    <property type="nucleotide sequence ID" value="NZ_JBIPKE010000020.1"/>
</dbReference>
<dbReference type="InterPro" id="IPR044023">
    <property type="entry name" value="Ig_7"/>
</dbReference>
<proteinExistence type="predicted"/>
<dbReference type="SMART" id="SM00089">
    <property type="entry name" value="PKD"/>
    <property type="match status" value="6"/>
</dbReference>
<feature type="domain" description="PKD/Chitinase" evidence="1">
    <location>
        <begin position="650"/>
        <end position="719"/>
    </location>
</feature>
<dbReference type="Gene3D" id="2.60.40.10">
    <property type="entry name" value="Immunoglobulins"/>
    <property type="match status" value="4"/>
</dbReference>